<dbReference type="CDD" id="cd02440">
    <property type="entry name" value="AdoMet_MTases"/>
    <property type="match status" value="1"/>
</dbReference>
<dbReference type="GO" id="GO:0061542">
    <property type="term" value="F:3-demethylubiquinol 3-O-methyltransferase activity"/>
    <property type="evidence" value="ECO:0007669"/>
    <property type="project" value="UniProtKB-EC"/>
</dbReference>
<name>A0ABV8FQG7_9ACTN</name>
<dbReference type="SUPFAM" id="SSF53335">
    <property type="entry name" value="S-adenosyl-L-methionine-dependent methyltransferases"/>
    <property type="match status" value="1"/>
</dbReference>
<sequence>MSPDDPKELVRRGYNAVSHRYRADDDRPDTHVEWAATLADRLPAGGRVVDLGCGNGVPVARDLCAQGFAVTGVDASEVQVARARPHRRSRPHPTPSRPARCRHPRCGRAATAQARVPPVTAATARGPR</sequence>
<evidence type="ECO:0000313" key="3">
    <source>
        <dbReference type="Proteomes" id="UP001595847"/>
    </source>
</evidence>
<dbReference type="RefSeq" id="WP_378534601.1">
    <property type="nucleotide sequence ID" value="NZ_JBHSBH010000010.1"/>
</dbReference>
<keyword evidence="3" id="KW-1185">Reference proteome</keyword>
<feature type="region of interest" description="Disordered" evidence="1">
    <location>
        <begin position="80"/>
        <end position="128"/>
    </location>
</feature>
<protein>
    <submittedName>
        <fullName evidence="2">Class I SAM-dependent methyltransferase</fullName>
        <ecNumber evidence="2">2.1.1.222</ecNumber>
        <ecNumber evidence="2">2.1.1.64</ecNumber>
    </submittedName>
</protein>
<dbReference type="Proteomes" id="UP001595847">
    <property type="component" value="Unassembled WGS sequence"/>
</dbReference>
<accession>A0ABV8FQG7</accession>
<dbReference type="EC" id="2.1.1.64" evidence="2"/>
<keyword evidence="2" id="KW-0808">Transferase</keyword>
<dbReference type="Pfam" id="PF13489">
    <property type="entry name" value="Methyltransf_23"/>
    <property type="match status" value="1"/>
</dbReference>
<dbReference type="Gene3D" id="3.40.50.150">
    <property type="entry name" value="Vaccinia Virus protein VP39"/>
    <property type="match status" value="1"/>
</dbReference>
<dbReference type="EC" id="2.1.1.222" evidence="2"/>
<dbReference type="GO" id="GO:0032259">
    <property type="term" value="P:methylation"/>
    <property type="evidence" value="ECO:0007669"/>
    <property type="project" value="UniProtKB-KW"/>
</dbReference>
<reference evidence="3" key="1">
    <citation type="journal article" date="2019" name="Int. J. Syst. Evol. Microbiol.">
        <title>The Global Catalogue of Microorganisms (GCM) 10K type strain sequencing project: providing services to taxonomists for standard genome sequencing and annotation.</title>
        <authorList>
            <consortium name="The Broad Institute Genomics Platform"/>
            <consortium name="The Broad Institute Genome Sequencing Center for Infectious Disease"/>
            <person name="Wu L."/>
            <person name="Ma J."/>
        </authorList>
    </citation>
    <scope>NUCLEOTIDE SEQUENCE [LARGE SCALE GENOMIC DNA]</scope>
    <source>
        <strain evidence="3">TBRC 1826</strain>
    </source>
</reference>
<comment type="caution">
    <text evidence="2">The sequence shown here is derived from an EMBL/GenBank/DDBJ whole genome shotgun (WGS) entry which is preliminary data.</text>
</comment>
<dbReference type="EMBL" id="JBHSBH010000010">
    <property type="protein sequence ID" value="MFC3997553.1"/>
    <property type="molecule type" value="Genomic_DNA"/>
</dbReference>
<evidence type="ECO:0000256" key="1">
    <source>
        <dbReference type="SAM" id="MobiDB-lite"/>
    </source>
</evidence>
<gene>
    <name evidence="2" type="ORF">ACFOVU_16590</name>
</gene>
<evidence type="ECO:0000313" key="2">
    <source>
        <dbReference type="EMBL" id="MFC3997553.1"/>
    </source>
</evidence>
<dbReference type="InterPro" id="IPR029063">
    <property type="entry name" value="SAM-dependent_MTases_sf"/>
</dbReference>
<proteinExistence type="predicted"/>
<dbReference type="GO" id="GO:0102208">
    <property type="term" value="F:2-polyprenyl-6-hydroxyphenol methylase activity"/>
    <property type="evidence" value="ECO:0007669"/>
    <property type="project" value="UniProtKB-EC"/>
</dbReference>
<organism evidence="2 3">
    <name type="scientific">Nocardiopsis sediminis</name>
    <dbReference type="NCBI Taxonomy" id="1778267"/>
    <lineage>
        <taxon>Bacteria</taxon>
        <taxon>Bacillati</taxon>
        <taxon>Actinomycetota</taxon>
        <taxon>Actinomycetes</taxon>
        <taxon>Streptosporangiales</taxon>
        <taxon>Nocardiopsidaceae</taxon>
        <taxon>Nocardiopsis</taxon>
    </lineage>
</organism>
<keyword evidence="2" id="KW-0489">Methyltransferase</keyword>